<feature type="compositionally biased region" description="Low complexity" evidence="1">
    <location>
        <begin position="105"/>
        <end position="117"/>
    </location>
</feature>
<keyword evidence="3" id="KW-1185">Reference proteome</keyword>
<dbReference type="EMBL" id="BFEA01000349">
    <property type="protein sequence ID" value="GBG80534.1"/>
    <property type="molecule type" value="Genomic_DNA"/>
</dbReference>
<evidence type="ECO:0000256" key="1">
    <source>
        <dbReference type="SAM" id="MobiDB-lite"/>
    </source>
</evidence>
<dbReference type="Proteomes" id="UP000265515">
    <property type="component" value="Unassembled WGS sequence"/>
</dbReference>
<feature type="compositionally biased region" description="Basic residues" evidence="1">
    <location>
        <begin position="211"/>
        <end position="236"/>
    </location>
</feature>
<feature type="compositionally biased region" description="Basic and acidic residues" evidence="1">
    <location>
        <begin position="240"/>
        <end position="249"/>
    </location>
</feature>
<dbReference type="AlphaFoldDB" id="A0A388LE03"/>
<gene>
    <name evidence="2" type="ORF">CBR_g30995</name>
</gene>
<dbReference type="OrthoDB" id="1737160at2759"/>
<proteinExistence type="predicted"/>
<feature type="region of interest" description="Disordered" evidence="1">
    <location>
        <begin position="69"/>
        <end position="307"/>
    </location>
</feature>
<evidence type="ECO:0000313" key="2">
    <source>
        <dbReference type="EMBL" id="GBG80534.1"/>
    </source>
</evidence>
<protein>
    <submittedName>
        <fullName evidence="2">Uncharacterized protein</fullName>
    </submittedName>
</protein>
<sequence>MAGASACCAIAAAQGASLALSSPCAGEICGQVDRGGHGAEANLLSFKWRKTGAGAGAGALFPAAGKLSSGSATSGSGFRRSALRRPKLGDGVEAEAEEERRQTSRRGSSSSRQYSIQAIATPERTQEADTATSTTSTGVGSPLASSQGIATAGPQRGSAESTADPASPTFLPIPSFEECFPSSTKEFRRGGYGKEEEDVDEEDKEEEESRWRRRDGRREKRKGRRRTSRRRRRHGWQGRVGHEKGEDTRKGRRRGGMEDEEVRGGGGDEKEKGGGDMEDEEGEKEQGHWILEAPQESAAPSGKVPQK</sequence>
<organism evidence="2 3">
    <name type="scientific">Chara braunii</name>
    <name type="common">Braun's stonewort</name>
    <dbReference type="NCBI Taxonomy" id="69332"/>
    <lineage>
        <taxon>Eukaryota</taxon>
        <taxon>Viridiplantae</taxon>
        <taxon>Streptophyta</taxon>
        <taxon>Charophyceae</taxon>
        <taxon>Charales</taxon>
        <taxon>Characeae</taxon>
        <taxon>Chara</taxon>
    </lineage>
</organism>
<accession>A0A388LE03</accession>
<dbReference type="Gramene" id="GBG80534">
    <property type="protein sequence ID" value="GBG80534"/>
    <property type="gene ID" value="CBR_g30995"/>
</dbReference>
<name>A0A388LE03_CHABU</name>
<feature type="compositionally biased region" description="Basic and acidic residues" evidence="1">
    <location>
        <begin position="262"/>
        <end position="275"/>
    </location>
</feature>
<feature type="compositionally biased region" description="Low complexity" evidence="1">
    <location>
        <begin position="128"/>
        <end position="137"/>
    </location>
</feature>
<comment type="caution">
    <text evidence="2">The sequence shown here is derived from an EMBL/GenBank/DDBJ whole genome shotgun (WGS) entry which is preliminary data.</text>
</comment>
<reference evidence="2 3" key="1">
    <citation type="journal article" date="2018" name="Cell">
        <title>The Chara Genome: Secondary Complexity and Implications for Plant Terrestrialization.</title>
        <authorList>
            <person name="Nishiyama T."/>
            <person name="Sakayama H."/>
            <person name="Vries J.D."/>
            <person name="Buschmann H."/>
            <person name="Saint-Marcoux D."/>
            <person name="Ullrich K.K."/>
            <person name="Haas F.B."/>
            <person name="Vanderstraeten L."/>
            <person name="Becker D."/>
            <person name="Lang D."/>
            <person name="Vosolsobe S."/>
            <person name="Rombauts S."/>
            <person name="Wilhelmsson P.K.I."/>
            <person name="Janitza P."/>
            <person name="Kern R."/>
            <person name="Heyl A."/>
            <person name="Rumpler F."/>
            <person name="Villalobos L.I.A.C."/>
            <person name="Clay J.M."/>
            <person name="Skokan R."/>
            <person name="Toyoda A."/>
            <person name="Suzuki Y."/>
            <person name="Kagoshima H."/>
            <person name="Schijlen E."/>
            <person name="Tajeshwar N."/>
            <person name="Catarino B."/>
            <person name="Hetherington A.J."/>
            <person name="Saltykova A."/>
            <person name="Bonnot C."/>
            <person name="Breuninger H."/>
            <person name="Symeonidi A."/>
            <person name="Radhakrishnan G.V."/>
            <person name="Van Nieuwerburgh F."/>
            <person name="Deforce D."/>
            <person name="Chang C."/>
            <person name="Karol K.G."/>
            <person name="Hedrich R."/>
            <person name="Ulvskov P."/>
            <person name="Glockner G."/>
            <person name="Delwiche C.F."/>
            <person name="Petrasek J."/>
            <person name="Van de Peer Y."/>
            <person name="Friml J."/>
            <person name="Beilby M."/>
            <person name="Dolan L."/>
            <person name="Kohara Y."/>
            <person name="Sugano S."/>
            <person name="Fujiyama A."/>
            <person name="Delaux P.-M."/>
            <person name="Quint M."/>
            <person name="TheiBen G."/>
            <person name="Hagemann M."/>
            <person name="Harholt J."/>
            <person name="Dunand C."/>
            <person name="Zachgo S."/>
            <person name="Langdale J."/>
            <person name="Maumus F."/>
            <person name="Straeten D.V.D."/>
            <person name="Gould S.B."/>
            <person name="Rensing S.A."/>
        </authorList>
    </citation>
    <scope>NUCLEOTIDE SEQUENCE [LARGE SCALE GENOMIC DNA]</scope>
    <source>
        <strain evidence="2 3">S276</strain>
    </source>
</reference>
<feature type="compositionally biased region" description="Acidic residues" evidence="1">
    <location>
        <begin position="195"/>
        <end position="208"/>
    </location>
</feature>
<feature type="compositionally biased region" description="Basic and acidic residues" evidence="1">
    <location>
        <begin position="185"/>
        <end position="194"/>
    </location>
</feature>
<evidence type="ECO:0000313" key="3">
    <source>
        <dbReference type="Proteomes" id="UP000265515"/>
    </source>
</evidence>